<proteinExistence type="predicted"/>
<dbReference type="RefSeq" id="WP_311671279.1">
    <property type="nucleotide sequence ID" value="NZ_JAVREQ010000001.1"/>
</dbReference>
<sequence length="64" mass="6902">MGHRPHPDADRARRQLHRHALPDGPPPVEDYEPPAVRLAAASVTGPPTPGFFLALDEASEGAER</sequence>
<evidence type="ECO:0000313" key="3">
    <source>
        <dbReference type="Proteomes" id="UP001183414"/>
    </source>
</evidence>
<organism evidence="2 3">
    <name type="scientific">Streptomyces hazeniae</name>
    <dbReference type="NCBI Taxonomy" id="3075538"/>
    <lineage>
        <taxon>Bacteria</taxon>
        <taxon>Bacillati</taxon>
        <taxon>Actinomycetota</taxon>
        <taxon>Actinomycetes</taxon>
        <taxon>Kitasatosporales</taxon>
        <taxon>Streptomycetaceae</taxon>
        <taxon>Streptomyces</taxon>
    </lineage>
</organism>
<protein>
    <submittedName>
        <fullName evidence="2">Uncharacterized protein</fullName>
    </submittedName>
</protein>
<gene>
    <name evidence="2" type="ORF">RM572_00595</name>
</gene>
<dbReference type="EMBL" id="JAVREQ010000001">
    <property type="protein sequence ID" value="MDT0377274.1"/>
    <property type="molecule type" value="Genomic_DNA"/>
</dbReference>
<name>A0ABU2NJV3_9ACTN</name>
<feature type="compositionally biased region" description="Basic and acidic residues" evidence="1">
    <location>
        <begin position="1"/>
        <end position="13"/>
    </location>
</feature>
<dbReference type="Proteomes" id="UP001183414">
    <property type="component" value="Unassembled WGS sequence"/>
</dbReference>
<comment type="caution">
    <text evidence="2">The sequence shown here is derived from an EMBL/GenBank/DDBJ whole genome shotgun (WGS) entry which is preliminary data.</text>
</comment>
<accession>A0ABU2NJV3</accession>
<evidence type="ECO:0000256" key="1">
    <source>
        <dbReference type="SAM" id="MobiDB-lite"/>
    </source>
</evidence>
<keyword evidence="3" id="KW-1185">Reference proteome</keyword>
<reference evidence="3" key="1">
    <citation type="submission" date="2023-07" db="EMBL/GenBank/DDBJ databases">
        <title>30 novel species of actinomycetes from the DSMZ collection.</title>
        <authorList>
            <person name="Nouioui I."/>
        </authorList>
    </citation>
    <scope>NUCLEOTIDE SEQUENCE [LARGE SCALE GENOMIC DNA]</scope>
    <source>
        <strain evidence="3">DSM 42041</strain>
    </source>
</reference>
<feature type="region of interest" description="Disordered" evidence="1">
    <location>
        <begin position="1"/>
        <end position="32"/>
    </location>
</feature>
<evidence type="ECO:0000313" key="2">
    <source>
        <dbReference type="EMBL" id="MDT0377274.1"/>
    </source>
</evidence>